<evidence type="ECO:0000256" key="7">
    <source>
        <dbReference type="ARBA" id="ARBA00023204"/>
    </source>
</evidence>
<protein>
    <recommendedName>
        <fullName evidence="9">Methylated-DNA--protein-cysteine methyltransferase</fullName>
        <ecNumber evidence="9">2.1.1.63</ecNumber>
    </recommendedName>
    <alternativeName>
        <fullName evidence="9">6-O-methylguanine-DNA methyltransferase</fullName>
        <shortName evidence="9">MGMT</shortName>
    </alternativeName>
    <alternativeName>
        <fullName evidence="9">O-6-methylguanine-DNA-alkyltransferase</fullName>
    </alternativeName>
</protein>
<dbReference type="SUPFAM" id="SSF46767">
    <property type="entry name" value="Methylated DNA-protein cysteine methyltransferase, C-terminal domain"/>
    <property type="match status" value="1"/>
</dbReference>
<reference evidence="12 13" key="1">
    <citation type="submission" date="2018-06" db="EMBL/GenBank/DDBJ databases">
        <authorList>
            <consortium name="Pathogen Informatics"/>
            <person name="Doyle S."/>
        </authorList>
    </citation>
    <scope>NUCLEOTIDE SEQUENCE [LARGE SCALE GENOMIC DNA]</scope>
    <source>
        <strain evidence="12 13">NCTC10529</strain>
    </source>
</reference>
<comment type="miscellaneous">
    <text evidence="9">This enzyme catalyzes only one turnover and therefore is not strictly catalytic. According to one definition, an enzyme is a biocatalyst that acts repeatedly and over many reaction cycles.</text>
</comment>
<keyword evidence="6 9" id="KW-0227">DNA damage</keyword>
<proteinExistence type="inferred from homology"/>
<dbReference type="GeneID" id="93263466"/>
<comment type="catalytic activity">
    <reaction evidence="1 9">
        <text>a 4-O-methyl-thymidine in DNA + L-cysteinyl-[protein] = a thymidine in DNA + S-methyl-L-cysteinyl-[protein]</text>
        <dbReference type="Rhea" id="RHEA:53428"/>
        <dbReference type="Rhea" id="RHEA-COMP:10131"/>
        <dbReference type="Rhea" id="RHEA-COMP:10132"/>
        <dbReference type="Rhea" id="RHEA-COMP:13555"/>
        <dbReference type="Rhea" id="RHEA-COMP:13556"/>
        <dbReference type="ChEBI" id="CHEBI:29950"/>
        <dbReference type="ChEBI" id="CHEBI:82612"/>
        <dbReference type="ChEBI" id="CHEBI:137386"/>
        <dbReference type="ChEBI" id="CHEBI:137387"/>
        <dbReference type="EC" id="2.1.1.63"/>
    </reaction>
</comment>
<dbReference type="PANTHER" id="PTHR10815">
    <property type="entry name" value="METHYLATED-DNA--PROTEIN-CYSTEINE METHYLTRANSFERASE"/>
    <property type="match status" value="1"/>
</dbReference>
<accession>A0AAX2J4S6</accession>
<sequence>MTLPLLSQTLATPIGDLCALFSPKGLCLLEFADQANLAKMQAAIVKQYGKHIAPAPQNHAVYAQLRDELRDYFASSLHTFNVPLDPIGTAFEQQVWQALLQIPYGSTISYAEQARRIGKPTAVRAVAAANGRNRISIVIPCHRVIGSNGRLTGYAGGVERKQFLLQLENNAGCLL</sequence>
<evidence type="ECO:0000256" key="2">
    <source>
        <dbReference type="ARBA" id="ARBA00008711"/>
    </source>
</evidence>
<dbReference type="GO" id="GO:0006307">
    <property type="term" value="P:DNA alkylation repair"/>
    <property type="evidence" value="ECO:0007669"/>
    <property type="project" value="UniProtKB-UniRule"/>
</dbReference>
<dbReference type="InterPro" id="IPR023546">
    <property type="entry name" value="MGMT"/>
</dbReference>
<dbReference type="EC" id="2.1.1.63" evidence="9"/>
<evidence type="ECO:0000313" key="13">
    <source>
        <dbReference type="Proteomes" id="UP000248598"/>
    </source>
</evidence>
<dbReference type="GO" id="GO:0005737">
    <property type="term" value="C:cytoplasm"/>
    <property type="evidence" value="ECO:0007669"/>
    <property type="project" value="UniProtKB-SubCell"/>
</dbReference>
<dbReference type="RefSeq" id="WP_003786880.1">
    <property type="nucleotide sequence ID" value="NZ_CP091518.1"/>
</dbReference>
<evidence type="ECO:0000259" key="10">
    <source>
        <dbReference type="Pfam" id="PF01035"/>
    </source>
</evidence>
<dbReference type="Gene3D" id="1.10.10.10">
    <property type="entry name" value="Winged helix-like DNA-binding domain superfamily/Winged helix DNA-binding domain"/>
    <property type="match status" value="1"/>
</dbReference>
<evidence type="ECO:0000256" key="4">
    <source>
        <dbReference type="ARBA" id="ARBA00022603"/>
    </source>
</evidence>
<dbReference type="InterPro" id="IPR036631">
    <property type="entry name" value="MGMT_N_sf"/>
</dbReference>
<organism evidence="12 13">
    <name type="scientific">Kingella kingae</name>
    <dbReference type="NCBI Taxonomy" id="504"/>
    <lineage>
        <taxon>Bacteria</taxon>
        <taxon>Pseudomonadati</taxon>
        <taxon>Pseudomonadota</taxon>
        <taxon>Betaproteobacteria</taxon>
        <taxon>Neisseriales</taxon>
        <taxon>Neisseriaceae</taxon>
        <taxon>Kingella</taxon>
    </lineage>
</organism>
<evidence type="ECO:0000256" key="3">
    <source>
        <dbReference type="ARBA" id="ARBA00022490"/>
    </source>
</evidence>
<keyword evidence="3 9" id="KW-0963">Cytoplasm</keyword>
<comment type="function">
    <text evidence="9">Involved in the cellular defense against the biological effects of O6-methylguanine (O6-MeG) and O4-methylthymine (O4-MeT) in DNA. Repairs the methylated nucleobase in DNA by stoichiometrically transferring the methyl group to a cysteine residue in the enzyme. This is a suicide reaction: the enzyme is irreversibly inactivated.</text>
</comment>
<dbReference type="FunFam" id="1.10.10.10:FF:000214">
    <property type="entry name" value="Methylated-DNA--protein-cysteine methyltransferase"/>
    <property type="match status" value="1"/>
</dbReference>
<dbReference type="EMBL" id="LS483426">
    <property type="protein sequence ID" value="SQH25302.1"/>
    <property type="molecule type" value="Genomic_DNA"/>
</dbReference>
<dbReference type="Pfam" id="PF01035">
    <property type="entry name" value="DNA_binding_1"/>
    <property type="match status" value="1"/>
</dbReference>
<dbReference type="InterPro" id="IPR008332">
    <property type="entry name" value="MethylG_MeTrfase_N"/>
</dbReference>
<evidence type="ECO:0000256" key="5">
    <source>
        <dbReference type="ARBA" id="ARBA00022679"/>
    </source>
</evidence>
<evidence type="ECO:0000256" key="6">
    <source>
        <dbReference type="ARBA" id="ARBA00022763"/>
    </source>
</evidence>
<comment type="subcellular location">
    <subcellularLocation>
        <location evidence="9">Cytoplasm</location>
    </subcellularLocation>
</comment>
<dbReference type="AlphaFoldDB" id="A0AAX2J4S6"/>
<evidence type="ECO:0000256" key="8">
    <source>
        <dbReference type="ARBA" id="ARBA00049348"/>
    </source>
</evidence>
<evidence type="ECO:0000256" key="9">
    <source>
        <dbReference type="HAMAP-Rule" id="MF_00772"/>
    </source>
</evidence>
<evidence type="ECO:0000256" key="1">
    <source>
        <dbReference type="ARBA" id="ARBA00001286"/>
    </source>
</evidence>
<evidence type="ECO:0000259" key="11">
    <source>
        <dbReference type="Pfam" id="PF02870"/>
    </source>
</evidence>
<gene>
    <name evidence="12" type="primary">ogt</name>
    <name evidence="12" type="ORF">NCTC10529_01498</name>
</gene>
<dbReference type="Gene3D" id="3.30.160.70">
    <property type="entry name" value="Methylated DNA-protein cysteine methyltransferase domain"/>
    <property type="match status" value="1"/>
</dbReference>
<comment type="similarity">
    <text evidence="2 9">Belongs to the MGMT family.</text>
</comment>
<dbReference type="InterPro" id="IPR036388">
    <property type="entry name" value="WH-like_DNA-bd_sf"/>
</dbReference>
<dbReference type="InterPro" id="IPR001497">
    <property type="entry name" value="MethylDNA_cys_MeTrfase_AS"/>
</dbReference>
<dbReference type="InterPro" id="IPR036217">
    <property type="entry name" value="MethylDNA_cys_MeTrfase_DNAb"/>
</dbReference>
<evidence type="ECO:0000313" key="12">
    <source>
        <dbReference type="EMBL" id="SQH25302.1"/>
    </source>
</evidence>
<dbReference type="PANTHER" id="PTHR10815:SF5">
    <property type="entry name" value="METHYLATED-DNA--PROTEIN-CYSTEINE METHYLTRANSFERASE"/>
    <property type="match status" value="1"/>
</dbReference>
<dbReference type="Pfam" id="PF02870">
    <property type="entry name" value="Methyltransf_1N"/>
    <property type="match status" value="1"/>
</dbReference>
<dbReference type="Proteomes" id="UP000248598">
    <property type="component" value="Chromosome 1"/>
</dbReference>
<keyword evidence="7 9" id="KW-0234">DNA repair</keyword>
<feature type="domain" description="Methylguanine DNA methyltransferase ribonuclease-like" evidence="11">
    <location>
        <begin position="8"/>
        <end position="86"/>
    </location>
</feature>
<feature type="domain" description="Methylated-DNA-[protein]-cysteine S-methyltransferase DNA binding" evidence="10">
    <location>
        <begin position="90"/>
        <end position="169"/>
    </location>
</feature>
<dbReference type="InterPro" id="IPR014048">
    <property type="entry name" value="MethylDNA_cys_MeTrfase_DNA-bd"/>
</dbReference>
<dbReference type="SUPFAM" id="SSF53155">
    <property type="entry name" value="Methylated DNA-protein cysteine methyltransferase domain"/>
    <property type="match status" value="1"/>
</dbReference>
<keyword evidence="5 9" id="KW-0808">Transferase</keyword>
<feature type="active site" description="Nucleophile; methyl group acceptor" evidence="9">
    <location>
        <position position="141"/>
    </location>
</feature>
<dbReference type="HAMAP" id="MF_00772">
    <property type="entry name" value="OGT"/>
    <property type="match status" value="1"/>
</dbReference>
<name>A0AAX2J4S6_KINKI</name>
<dbReference type="NCBIfam" id="TIGR00589">
    <property type="entry name" value="ogt"/>
    <property type="match status" value="1"/>
</dbReference>
<dbReference type="GO" id="GO:0003908">
    <property type="term" value="F:methylated-DNA-[protein]-cysteine S-methyltransferase activity"/>
    <property type="evidence" value="ECO:0007669"/>
    <property type="project" value="UniProtKB-UniRule"/>
</dbReference>
<keyword evidence="4 9" id="KW-0489">Methyltransferase</keyword>
<dbReference type="GO" id="GO:0032259">
    <property type="term" value="P:methylation"/>
    <property type="evidence" value="ECO:0007669"/>
    <property type="project" value="UniProtKB-KW"/>
</dbReference>
<dbReference type="CDD" id="cd06445">
    <property type="entry name" value="ATase"/>
    <property type="match status" value="1"/>
</dbReference>
<comment type="catalytic activity">
    <reaction evidence="8 9">
        <text>a 6-O-methyl-2'-deoxyguanosine in DNA + L-cysteinyl-[protein] = S-methyl-L-cysteinyl-[protein] + a 2'-deoxyguanosine in DNA</text>
        <dbReference type="Rhea" id="RHEA:24000"/>
        <dbReference type="Rhea" id="RHEA-COMP:10131"/>
        <dbReference type="Rhea" id="RHEA-COMP:10132"/>
        <dbReference type="Rhea" id="RHEA-COMP:11367"/>
        <dbReference type="Rhea" id="RHEA-COMP:11368"/>
        <dbReference type="ChEBI" id="CHEBI:29950"/>
        <dbReference type="ChEBI" id="CHEBI:82612"/>
        <dbReference type="ChEBI" id="CHEBI:85445"/>
        <dbReference type="ChEBI" id="CHEBI:85448"/>
        <dbReference type="EC" id="2.1.1.63"/>
    </reaction>
</comment>
<dbReference type="PROSITE" id="PS00374">
    <property type="entry name" value="MGMT"/>
    <property type="match status" value="1"/>
</dbReference>